<sequence>MARGRKHTKSTSVMAPPPLSEDNLASSTNRRIPLSCFVCPETPRFSDVSHLLTHIASKGHLHRETQTKLKAHQDITAALNKRKMKQEMSTSPVIKLEGDELMSNFPLFPGFLDIEPDNNIQDEFVLGNDSMLLKGQVWPGMGKMDLADDETRKARNQKKPKSVIDKMKKASECIEPTQVIMSSQLEVERTKDVYDDSSSPIPGQEESTPPKRVPKPKRKKATPLAEISGNVPKQRRRTTRGQKSNAGKTTRSKNEQEFREEPATFPSPKRNREAQDIFRDKTIRTASISEPPLPLNYGSHRLEQRNKHGARSMNGFFPSNIASPTPQARDLAPRHLQAREISSSLRPESFPPGSFGHVEASYAMKDAAIYNASSRLPFVPADYSQFREPGSDHLCAAANYGFQLKQDEYPGSHTGDPTQGTNSPYIGMSGTNPLFSNDRSFLHSYNQRALNAAFSPLSFHPVSQQLDHSHTGRDTKQPTHMCQTMEAGGLDEEQELNLNGSWSLHDADSDMSFLHGLAMDDQQI</sequence>
<feature type="region of interest" description="Disordered" evidence="1">
    <location>
        <begin position="280"/>
        <end position="299"/>
    </location>
</feature>
<gene>
    <name evidence="2" type="ORF">FSPOR_11966</name>
</gene>
<dbReference type="AlphaFoldDB" id="A0A395RBX0"/>
<accession>A0A395RBX0</accession>
<feature type="region of interest" description="Disordered" evidence="1">
    <location>
        <begin position="144"/>
        <end position="166"/>
    </location>
</feature>
<feature type="region of interest" description="Disordered" evidence="1">
    <location>
        <begin position="310"/>
        <end position="331"/>
    </location>
</feature>
<feature type="compositionally biased region" description="Polar residues" evidence="1">
    <location>
        <begin position="196"/>
        <end position="207"/>
    </location>
</feature>
<dbReference type="Proteomes" id="UP000266152">
    <property type="component" value="Unassembled WGS sequence"/>
</dbReference>
<keyword evidence="3" id="KW-1185">Reference proteome</keyword>
<feature type="compositionally biased region" description="Basic and acidic residues" evidence="1">
    <location>
        <begin position="252"/>
        <end position="262"/>
    </location>
</feature>
<name>A0A395RBX0_FUSSP</name>
<protein>
    <submittedName>
        <fullName evidence="2">Uncharacterized protein</fullName>
    </submittedName>
</protein>
<feature type="compositionally biased region" description="Basic residues" evidence="1">
    <location>
        <begin position="212"/>
        <end position="221"/>
    </location>
</feature>
<proteinExistence type="predicted"/>
<evidence type="ECO:0000256" key="1">
    <source>
        <dbReference type="SAM" id="MobiDB-lite"/>
    </source>
</evidence>
<evidence type="ECO:0000313" key="3">
    <source>
        <dbReference type="Proteomes" id="UP000266152"/>
    </source>
</evidence>
<organism evidence="2 3">
    <name type="scientific">Fusarium sporotrichioides</name>
    <dbReference type="NCBI Taxonomy" id="5514"/>
    <lineage>
        <taxon>Eukaryota</taxon>
        <taxon>Fungi</taxon>
        <taxon>Dikarya</taxon>
        <taxon>Ascomycota</taxon>
        <taxon>Pezizomycotina</taxon>
        <taxon>Sordariomycetes</taxon>
        <taxon>Hypocreomycetidae</taxon>
        <taxon>Hypocreales</taxon>
        <taxon>Nectriaceae</taxon>
        <taxon>Fusarium</taxon>
    </lineage>
</organism>
<evidence type="ECO:0000313" key="2">
    <source>
        <dbReference type="EMBL" id="RGP57624.1"/>
    </source>
</evidence>
<reference evidence="2 3" key="1">
    <citation type="journal article" date="2018" name="PLoS Pathog.">
        <title>Evolution of structural diversity of trichothecenes, a family of toxins produced by plant pathogenic and entomopathogenic fungi.</title>
        <authorList>
            <person name="Proctor R.H."/>
            <person name="McCormick S.P."/>
            <person name="Kim H.S."/>
            <person name="Cardoza R.E."/>
            <person name="Stanley A.M."/>
            <person name="Lindo L."/>
            <person name="Kelly A."/>
            <person name="Brown D.W."/>
            <person name="Lee T."/>
            <person name="Vaughan M.M."/>
            <person name="Alexander N.J."/>
            <person name="Busman M."/>
            <person name="Gutierrez S."/>
        </authorList>
    </citation>
    <scope>NUCLEOTIDE SEQUENCE [LARGE SCALE GENOMIC DNA]</scope>
    <source>
        <strain evidence="2 3">NRRL 3299</strain>
    </source>
</reference>
<dbReference type="EMBL" id="PXOF01000351">
    <property type="protein sequence ID" value="RGP57624.1"/>
    <property type="molecule type" value="Genomic_DNA"/>
</dbReference>
<comment type="caution">
    <text evidence="2">The sequence shown here is derived from an EMBL/GenBank/DDBJ whole genome shotgun (WGS) entry which is preliminary data.</text>
</comment>
<feature type="region of interest" description="Disordered" evidence="1">
    <location>
        <begin position="184"/>
        <end position="275"/>
    </location>
</feature>
<dbReference type="STRING" id="5514.A0A395RBX0"/>
<feature type="region of interest" description="Disordered" evidence="1">
    <location>
        <begin position="1"/>
        <end position="26"/>
    </location>
</feature>